<dbReference type="GO" id="GO:0016757">
    <property type="term" value="F:glycosyltransferase activity"/>
    <property type="evidence" value="ECO:0007669"/>
    <property type="project" value="UniProtKB-ARBA"/>
</dbReference>
<dbReference type="PANTHER" id="PTHR12526">
    <property type="entry name" value="GLYCOSYLTRANSFERASE"/>
    <property type="match status" value="1"/>
</dbReference>
<dbReference type="InParanoid" id="A0A1B1YQQ1"/>
<dbReference type="STRING" id="1810504.PG2T_02060"/>
<feature type="domain" description="Glycosyltransferase subfamily 4-like N-terminal" evidence="1">
    <location>
        <begin position="9"/>
        <end position="148"/>
    </location>
</feature>
<evidence type="ECO:0000259" key="1">
    <source>
        <dbReference type="Pfam" id="PF13439"/>
    </source>
</evidence>
<evidence type="ECO:0000313" key="3">
    <source>
        <dbReference type="Proteomes" id="UP000092952"/>
    </source>
</evidence>
<reference evidence="3" key="1">
    <citation type="submission" date="2016-03" db="EMBL/GenBank/DDBJ databases">
        <title>Complete genome sequence of Solimmundus cernigliae, representing a novel lineage of polycyclic aromatic hydrocarbon degraders within the Gammaproteobacteria.</title>
        <authorList>
            <person name="Singleton D.R."/>
            <person name="Dickey A.N."/>
            <person name="Scholl E.H."/>
            <person name="Wright F.A."/>
            <person name="Aitken M.D."/>
        </authorList>
    </citation>
    <scope>NUCLEOTIDE SEQUENCE [LARGE SCALE GENOMIC DNA]</scope>
    <source>
        <strain evidence="3">TR3.2</strain>
    </source>
</reference>
<dbReference type="InterPro" id="IPR028098">
    <property type="entry name" value="Glyco_trans_4-like_N"/>
</dbReference>
<protein>
    <recommendedName>
        <fullName evidence="1">Glycosyltransferase subfamily 4-like N-terminal domain-containing protein</fullName>
    </recommendedName>
</protein>
<proteinExistence type="predicted"/>
<dbReference type="PANTHER" id="PTHR12526:SF630">
    <property type="entry name" value="GLYCOSYLTRANSFERASE"/>
    <property type="match status" value="1"/>
</dbReference>
<dbReference type="KEGG" id="gbi:PG2T_02060"/>
<evidence type="ECO:0000313" key="2">
    <source>
        <dbReference type="EMBL" id="ANX03090.1"/>
    </source>
</evidence>
<gene>
    <name evidence="2" type="ORF">PG2T_02060</name>
</gene>
<name>A0A1B1YQQ1_9GAMM</name>
<sequence length="369" mass="40184">MLRIAAPLFRAQGVECGILSTGREVGPYAGALETAGYRIHHIPFSRSPLFFLKVARFAGRAGYHLVHLHSERGFFPYVVAARLAGSARLVRTVHNNFNFGGFLRVRRGLERRMAERLGVRFVSIAPGVDQTERSLYGTAPTLIPNWFDGVRFQPVTPDARAQARATLGIREDEYVMVTVGNCSQTKNHTALIEALPTCTHTAWRYLHVGLEEQGQPERALARRLGLAERIRFIGAVDDVRPILCAADLYVMPSLFEGFSIATLEALGMGLPALLADVPGLADIRQYLDGIAYCQPDARSVTAALQPLLDRGPGLDDHSAARSAVVHRTFGAERGVRDYCALYVEACGAVGPGRSLAHRAAGAGPRRDSS</sequence>
<organism evidence="2 3">
    <name type="scientific">Immundisolibacter cernigliae</name>
    <dbReference type="NCBI Taxonomy" id="1810504"/>
    <lineage>
        <taxon>Bacteria</taxon>
        <taxon>Pseudomonadati</taxon>
        <taxon>Pseudomonadota</taxon>
        <taxon>Gammaproteobacteria</taxon>
        <taxon>Immundisolibacterales</taxon>
        <taxon>Immundisolibacteraceae</taxon>
        <taxon>Immundisolibacter</taxon>
    </lineage>
</organism>
<dbReference type="EMBL" id="CP014671">
    <property type="protein sequence ID" value="ANX03090.1"/>
    <property type="molecule type" value="Genomic_DNA"/>
</dbReference>
<dbReference type="SUPFAM" id="SSF53756">
    <property type="entry name" value="UDP-Glycosyltransferase/glycogen phosphorylase"/>
    <property type="match status" value="1"/>
</dbReference>
<dbReference type="AlphaFoldDB" id="A0A1B1YQQ1"/>
<dbReference type="Gene3D" id="3.40.50.2000">
    <property type="entry name" value="Glycogen Phosphorylase B"/>
    <property type="match status" value="2"/>
</dbReference>
<dbReference type="Pfam" id="PF13692">
    <property type="entry name" value="Glyco_trans_1_4"/>
    <property type="match status" value="1"/>
</dbReference>
<dbReference type="OrthoDB" id="5290958at2"/>
<dbReference type="Proteomes" id="UP000092952">
    <property type="component" value="Chromosome"/>
</dbReference>
<keyword evidence="3" id="KW-1185">Reference proteome</keyword>
<accession>A0A1B1YQQ1</accession>
<dbReference type="Pfam" id="PF13439">
    <property type="entry name" value="Glyco_transf_4"/>
    <property type="match status" value="1"/>
</dbReference>